<proteinExistence type="predicted"/>
<dbReference type="Pfam" id="PF13091">
    <property type="entry name" value="PLDc_2"/>
    <property type="match status" value="2"/>
</dbReference>
<comment type="function">
    <text evidence="1">Could be a virulence factor.</text>
</comment>
<evidence type="ECO:0000256" key="9">
    <source>
        <dbReference type="ARBA" id="ARBA00023136"/>
    </source>
</evidence>
<evidence type="ECO:0000256" key="2">
    <source>
        <dbReference type="ARBA" id="ARBA00004613"/>
    </source>
</evidence>
<keyword evidence="7 11" id="KW-0812">Transmembrane</keyword>
<dbReference type="AlphaFoldDB" id="A0A419R555"/>
<keyword evidence="8 11" id="KW-1133">Transmembrane helix</keyword>
<dbReference type="InterPro" id="IPR025202">
    <property type="entry name" value="PLD-like_dom"/>
</dbReference>
<reference evidence="13 14" key="1">
    <citation type="submission" date="2018-09" db="EMBL/GenBank/DDBJ databases">
        <title>Altererythrobacter sp.Ery1 and Ery12, the genome sequencing of novel strains in genus Alterythrobacter.</title>
        <authorList>
            <person name="Cheng H."/>
            <person name="Wu Y.-H."/>
            <person name="Fang C."/>
            <person name="Xu X.-W."/>
        </authorList>
    </citation>
    <scope>NUCLEOTIDE SEQUENCE [LARGE SCALE GENOMIC DNA]</scope>
    <source>
        <strain evidence="13 14">Ery12</strain>
    </source>
</reference>
<feature type="domain" description="PLD phosphodiesterase" evidence="12">
    <location>
        <begin position="380"/>
        <end position="407"/>
    </location>
</feature>
<dbReference type="GO" id="GO:0005576">
    <property type="term" value="C:extracellular region"/>
    <property type="evidence" value="ECO:0007669"/>
    <property type="project" value="UniProtKB-SubCell"/>
</dbReference>
<evidence type="ECO:0000259" key="12">
    <source>
        <dbReference type="PROSITE" id="PS50035"/>
    </source>
</evidence>
<dbReference type="PANTHER" id="PTHR21248">
    <property type="entry name" value="CARDIOLIPIN SYNTHASE"/>
    <property type="match status" value="1"/>
</dbReference>
<evidence type="ECO:0000256" key="6">
    <source>
        <dbReference type="ARBA" id="ARBA00022525"/>
    </source>
</evidence>
<dbReference type="Proteomes" id="UP000284322">
    <property type="component" value="Unassembled WGS sequence"/>
</dbReference>
<keyword evidence="6" id="KW-0964">Secreted</keyword>
<keyword evidence="14" id="KW-1185">Reference proteome</keyword>
<dbReference type="InterPro" id="IPR027379">
    <property type="entry name" value="CLS_N"/>
</dbReference>
<dbReference type="OrthoDB" id="9762009at2"/>
<feature type="domain" description="PLD phosphodiesterase" evidence="12">
    <location>
        <begin position="201"/>
        <end position="228"/>
    </location>
</feature>
<evidence type="ECO:0000256" key="1">
    <source>
        <dbReference type="ARBA" id="ARBA00003145"/>
    </source>
</evidence>
<dbReference type="CDD" id="cd09163">
    <property type="entry name" value="PLDc_CLS_unchar2_2"/>
    <property type="match status" value="1"/>
</dbReference>
<evidence type="ECO:0000313" key="14">
    <source>
        <dbReference type="Proteomes" id="UP000284322"/>
    </source>
</evidence>
<dbReference type="Gene3D" id="3.30.870.10">
    <property type="entry name" value="Endonuclease Chain A"/>
    <property type="match status" value="2"/>
</dbReference>
<evidence type="ECO:0000313" key="13">
    <source>
        <dbReference type="EMBL" id="RJX70564.1"/>
    </source>
</evidence>
<evidence type="ECO:0000256" key="5">
    <source>
        <dbReference type="ARBA" id="ARBA00022475"/>
    </source>
</evidence>
<dbReference type="GO" id="GO:0008808">
    <property type="term" value="F:cardiolipin synthase activity"/>
    <property type="evidence" value="ECO:0007669"/>
    <property type="project" value="TreeGrafter"/>
</dbReference>
<feature type="transmembrane region" description="Helical" evidence="11">
    <location>
        <begin position="27"/>
        <end position="50"/>
    </location>
</feature>
<sequence>MIFSIAVIAAIATASHAIIHKRDPRSATIWLLAVALVPLGGSLCYLLFGINRVNRKAMRLRAARPAKSELSNLGSAGRDLPPHLASLARLGGTVSGKELLPGNRCTPLFGGTEAYPQMLQAICEAKHSIALASYIFEGKGIGALFVDTLAQARSRGVSVKVLIDDAYARLSNSDAFGALRLHGIDVALFNPPVIPARLHGLHLRNHRKLLIVDGYRGFTGGMNIHRPYWCPKAPESAFRDLHLEVSGPVVGQMRETFERDWYDSKEVELDEGFWAGKSGSPITDGVSLARGVESGPDETLDRMRWIFIGAINAAQKKISIRTPYLLPDQPTIAALGAAALRGVRVEIVVPQNSDHLFVQWASKAHYWQIIEHGVCIYERPGPFDHGKLMIIDDAWVCVGSANWDARSLRLNFEFNLEIYDRRLALELGDDFARIRSASKKVRPTDLSDMPYFVKLRNGFARLFSPIL</sequence>
<dbReference type="Pfam" id="PF13396">
    <property type="entry name" value="PLDc_N"/>
    <property type="match status" value="1"/>
</dbReference>
<keyword evidence="9 11" id="KW-0472">Membrane</keyword>
<name>A0A419R555_9SPHN</name>
<organism evidence="13 14">
    <name type="scientific">Tsuneonella suprasediminis</name>
    <dbReference type="NCBI Taxonomy" id="2306996"/>
    <lineage>
        <taxon>Bacteria</taxon>
        <taxon>Pseudomonadati</taxon>
        <taxon>Pseudomonadota</taxon>
        <taxon>Alphaproteobacteria</taxon>
        <taxon>Sphingomonadales</taxon>
        <taxon>Erythrobacteraceae</taxon>
        <taxon>Tsuneonella</taxon>
    </lineage>
</organism>
<dbReference type="PROSITE" id="PS50035">
    <property type="entry name" value="PLD"/>
    <property type="match status" value="2"/>
</dbReference>
<dbReference type="CDD" id="cd09157">
    <property type="entry name" value="PLDc_CLS_unchar2_1"/>
    <property type="match status" value="1"/>
</dbReference>
<evidence type="ECO:0000256" key="7">
    <source>
        <dbReference type="ARBA" id="ARBA00022692"/>
    </source>
</evidence>
<dbReference type="SMART" id="SM00155">
    <property type="entry name" value="PLDc"/>
    <property type="match status" value="2"/>
</dbReference>
<protein>
    <recommendedName>
        <fullName evidence="4">Phospholipase D</fullName>
    </recommendedName>
    <alternativeName>
        <fullName evidence="10">Choline phosphatase</fullName>
    </alternativeName>
</protein>
<dbReference type="EMBL" id="RAHJ01000007">
    <property type="protein sequence ID" value="RJX70564.1"/>
    <property type="molecule type" value="Genomic_DNA"/>
</dbReference>
<dbReference type="GO" id="GO:0032049">
    <property type="term" value="P:cardiolipin biosynthetic process"/>
    <property type="evidence" value="ECO:0007669"/>
    <property type="project" value="UniProtKB-ARBA"/>
</dbReference>
<evidence type="ECO:0000256" key="10">
    <source>
        <dbReference type="ARBA" id="ARBA00029594"/>
    </source>
</evidence>
<evidence type="ECO:0000256" key="4">
    <source>
        <dbReference type="ARBA" id="ARBA00018392"/>
    </source>
</evidence>
<evidence type="ECO:0000256" key="11">
    <source>
        <dbReference type="SAM" id="Phobius"/>
    </source>
</evidence>
<gene>
    <name evidence="13" type="ORF">D6858_02040</name>
</gene>
<dbReference type="PANTHER" id="PTHR21248:SF22">
    <property type="entry name" value="PHOSPHOLIPASE D"/>
    <property type="match status" value="1"/>
</dbReference>
<accession>A0A419R555</accession>
<evidence type="ECO:0000256" key="3">
    <source>
        <dbReference type="ARBA" id="ARBA00004651"/>
    </source>
</evidence>
<dbReference type="GO" id="GO:0005886">
    <property type="term" value="C:plasma membrane"/>
    <property type="evidence" value="ECO:0007669"/>
    <property type="project" value="UniProtKB-SubCell"/>
</dbReference>
<evidence type="ECO:0000256" key="8">
    <source>
        <dbReference type="ARBA" id="ARBA00022989"/>
    </source>
</evidence>
<comment type="caution">
    <text evidence="13">The sequence shown here is derived from an EMBL/GenBank/DDBJ whole genome shotgun (WGS) entry which is preliminary data.</text>
</comment>
<dbReference type="InterPro" id="IPR001736">
    <property type="entry name" value="PLipase_D/transphosphatidylase"/>
</dbReference>
<keyword evidence="5" id="KW-1003">Cell membrane</keyword>
<dbReference type="SUPFAM" id="SSF56024">
    <property type="entry name" value="Phospholipase D/nuclease"/>
    <property type="match status" value="2"/>
</dbReference>
<comment type="subcellular location">
    <subcellularLocation>
        <location evidence="3">Cell membrane</location>
        <topology evidence="3">Multi-pass membrane protein</topology>
    </subcellularLocation>
    <subcellularLocation>
        <location evidence="2">Secreted</location>
    </subcellularLocation>
</comment>